<dbReference type="Gene3D" id="3.60.21.10">
    <property type="match status" value="2"/>
</dbReference>
<dbReference type="InterPro" id="IPR051693">
    <property type="entry name" value="UPF0046_metallophosphoest"/>
</dbReference>
<evidence type="ECO:0000313" key="3">
    <source>
        <dbReference type="Proteomes" id="UP000188318"/>
    </source>
</evidence>
<dbReference type="PANTHER" id="PTHR12905:SF0">
    <property type="entry name" value="CALCINEURIN-LIKE PHOSPHOESTERASE DOMAIN-CONTAINING PROTEIN"/>
    <property type="match status" value="1"/>
</dbReference>
<dbReference type="PANTHER" id="PTHR12905">
    <property type="entry name" value="METALLOPHOSPHOESTERASE"/>
    <property type="match status" value="1"/>
</dbReference>
<sequence length="251" mass="27183">MDATKNATSGHSSQPGIKTRFLILSDTHGMDLPTTYTGQPNIDVAIHCGDLTAESKLHEYHSAIQLLQKIRAPLKLVIAGNHDISLDEPCFRQKGHDFAIPNSSVDMVLTHGPPRGILDIASSGSRAGCHRLFEAVARSRPRLHCFGHIHEAWGAKLVTWRKTVSDTPNHFADIDHEKSSVSATLATMARAQADLGVHDAGPFGCHTSHCAGDPNPLRRGLQTLFVNAAVEGLGEVPIQLPWLVDIKLDPV</sequence>
<dbReference type="Pfam" id="PF12850">
    <property type="entry name" value="Metallophos_2"/>
    <property type="match status" value="1"/>
</dbReference>
<dbReference type="CDD" id="cd07379">
    <property type="entry name" value="MPP_239FB"/>
    <property type="match status" value="1"/>
</dbReference>
<dbReference type="AlphaFoldDB" id="A0A1R3RD70"/>
<dbReference type="InterPro" id="IPR029052">
    <property type="entry name" value="Metallo-depent_PP-like"/>
</dbReference>
<protein>
    <recommendedName>
        <fullName evidence="1">Calcineurin-like phosphoesterase domain-containing protein</fullName>
    </recommendedName>
</protein>
<dbReference type="OMA" id="HEYHSAI"/>
<dbReference type="InterPro" id="IPR024654">
    <property type="entry name" value="Calcineurin-like_PHP_lpxH"/>
</dbReference>
<evidence type="ECO:0000259" key="1">
    <source>
        <dbReference type="Pfam" id="PF12850"/>
    </source>
</evidence>
<feature type="domain" description="Calcineurin-like phosphoesterase" evidence="1">
    <location>
        <begin position="21"/>
        <end position="152"/>
    </location>
</feature>
<gene>
    <name evidence="2" type="ORF">ASPCADRAFT_133444</name>
</gene>
<proteinExistence type="predicted"/>
<dbReference type="SUPFAM" id="SSF56300">
    <property type="entry name" value="Metallo-dependent phosphatases"/>
    <property type="match status" value="1"/>
</dbReference>
<reference evidence="3" key="1">
    <citation type="journal article" date="2017" name="Genome Biol.">
        <title>Comparative genomics reveals high biological diversity and specific adaptations in the industrially and medically important fungal genus Aspergillus.</title>
        <authorList>
            <person name="de Vries R.P."/>
            <person name="Riley R."/>
            <person name="Wiebenga A."/>
            <person name="Aguilar-Osorio G."/>
            <person name="Amillis S."/>
            <person name="Uchima C.A."/>
            <person name="Anderluh G."/>
            <person name="Asadollahi M."/>
            <person name="Askin M."/>
            <person name="Barry K."/>
            <person name="Battaglia E."/>
            <person name="Bayram O."/>
            <person name="Benocci T."/>
            <person name="Braus-Stromeyer S.A."/>
            <person name="Caldana C."/>
            <person name="Canovas D."/>
            <person name="Cerqueira G.C."/>
            <person name="Chen F."/>
            <person name="Chen W."/>
            <person name="Choi C."/>
            <person name="Clum A."/>
            <person name="Dos Santos R.A."/>
            <person name="Damasio A.R."/>
            <person name="Diallinas G."/>
            <person name="Emri T."/>
            <person name="Fekete E."/>
            <person name="Flipphi M."/>
            <person name="Freyberg S."/>
            <person name="Gallo A."/>
            <person name="Gournas C."/>
            <person name="Habgood R."/>
            <person name="Hainaut M."/>
            <person name="Harispe M.L."/>
            <person name="Henrissat B."/>
            <person name="Hilden K.S."/>
            <person name="Hope R."/>
            <person name="Hossain A."/>
            <person name="Karabika E."/>
            <person name="Karaffa L."/>
            <person name="Karanyi Z."/>
            <person name="Krasevec N."/>
            <person name="Kuo A."/>
            <person name="Kusch H."/>
            <person name="LaButti K."/>
            <person name="Lagendijk E.L."/>
            <person name="Lapidus A."/>
            <person name="Levasseur A."/>
            <person name="Lindquist E."/>
            <person name="Lipzen A."/>
            <person name="Logrieco A.F."/>
            <person name="MacCabe A."/>
            <person name="Maekelae M.R."/>
            <person name="Malavazi I."/>
            <person name="Melin P."/>
            <person name="Meyer V."/>
            <person name="Mielnichuk N."/>
            <person name="Miskei M."/>
            <person name="Molnar A.P."/>
            <person name="Mule G."/>
            <person name="Ngan C.Y."/>
            <person name="Orejas M."/>
            <person name="Orosz E."/>
            <person name="Ouedraogo J.P."/>
            <person name="Overkamp K.M."/>
            <person name="Park H.-S."/>
            <person name="Perrone G."/>
            <person name="Piumi F."/>
            <person name="Punt P.J."/>
            <person name="Ram A.F."/>
            <person name="Ramon A."/>
            <person name="Rauscher S."/>
            <person name="Record E."/>
            <person name="Riano-Pachon D.M."/>
            <person name="Robert V."/>
            <person name="Roehrig J."/>
            <person name="Ruller R."/>
            <person name="Salamov A."/>
            <person name="Salih N.S."/>
            <person name="Samson R.A."/>
            <person name="Sandor E."/>
            <person name="Sanguinetti M."/>
            <person name="Schuetze T."/>
            <person name="Sepcic K."/>
            <person name="Shelest E."/>
            <person name="Sherlock G."/>
            <person name="Sophianopoulou V."/>
            <person name="Squina F.M."/>
            <person name="Sun H."/>
            <person name="Susca A."/>
            <person name="Todd R.B."/>
            <person name="Tsang A."/>
            <person name="Unkles S.E."/>
            <person name="van de Wiele N."/>
            <person name="van Rossen-Uffink D."/>
            <person name="Oliveira J.V."/>
            <person name="Vesth T.C."/>
            <person name="Visser J."/>
            <person name="Yu J.-H."/>
            <person name="Zhou M."/>
            <person name="Andersen M.R."/>
            <person name="Archer D.B."/>
            <person name="Baker S.E."/>
            <person name="Benoit I."/>
            <person name="Brakhage A.A."/>
            <person name="Braus G.H."/>
            <person name="Fischer R."/>
            <person name="Frisvad J.C."/>
            <person name="Goldman G.H."/>
            <person name="Houbraken J."/>
            <person name="Oakley B."/>
            <person name="Pocsi I."/>
            <person name="Scazzocchio C."/>
            <person name="Seiboth B."/>
            <person name="vanKuyk P.A."/>
            <person name="Wortman J."/>
            <person name="Dyer P.S."/>
            <person name="Grigoriev I.V."/>
        </authorList>
    </citation>
    <scope>NUCLEOTIDE SEQUENCE [LARGE SCALE GENOMIC DNA]</scope>
    <source>
        <strain evidence="3">ITEM 5010</strain>
    </source>
</reference>
<accession>A0A1R3RD70</accession>
<keyword evidence="3" id="KW-1185">Reference proteome</keyword>
<dbReference type="Proteomes" id="UP000188318">
    <property type="component" value="Unassembled WGS sequence"/>
</dbReference>
<dbReference type="EMBL" id="KV907507">
    <property type="protein sequence ID" value="OOF92424.1"/>
    <property type="molecule type" value="Genomic_DNA"/>
</dbReference>
<organism evidence="2 3">
    <name type="scientific">Aspergillus carbonarius (strain ITEM 5010)</name>
    <dbReference type="NCBI Taxonomy" id="602072"/>
    <lineage>
        <taxon>Eukaryota</taxon>
        <taxon>Fungi</taxon>
        <taxon>Dikarya</taxon>
        <taxon>Ascomycota</taxon>
        <taxon>Pezizomycotina</taxon>
        <taxon>Eurotiomycetes</taxon>
        <taxon>Eurotiomycetidae</taxon>
        <taxon>Eurotiales</taxon>
        <taxon>Aspergillaceae</taxon>
        <taxon>Aspergillus</taxon>
        <taxon>Aspergillus subgen. Circumdati</taxon>
    </lineage>
</organism>
<name>A0A1R3RD70_ASPC5</name>
<dbReference type="OrthoDB" id="630188at2759"/>
<evidence type="ECO:0000313" key="2">
    <source>
        <dbReference type="EMBL" id="OOF92424.1"/>
    </source>
</evidence>
<dbReference type="VEuPathDB" id="FungiDB:ASPCADRAFT_133444"/>